<proteinExistence type="predicted"/>
<evidence type="ECO:0000313" key="3">
    <source>
        <dbReference type="EMBL" id="AES64209.1"/>
    </source>
</evidence>
<dbReference type="EnsemblPlants" id="AES64209">
    <property type="protein sequence ID" value="AES64209"/>
    <property type="gene ID" value="MTR_2g019760"/>
</dbReference>
<dbReference type="InterPro" id="IPR012617">
    <property type="entry name" value="AATF_C"/>
</dbReference>
<dbReference type="GO" id="GO:0005634">
    <property type="term" value="C:nucleus"/>
    <property type="evidence" value="ECO:0007669"/>
    <property type="project" value="InterPro"/>
</dbReference>
<evidence type="ECO:0000256" key="1">
    <source>
        <dbReference type="SAM" id="Coils"/>
    </source>
</evidence>
<dbReference type="EMBL" id="CM001218">
    <property type="protein sequence ID" value="AES64209.1"/>
    <property type="molecule type" value="Genomic_DNA"/>
</dbReference>
<feature type="coiled-coil region" evidence="1">
    <location>
        <begin position="10"/>
        <end position="37"/>
    </location>
</feature>
<dbReference type="HOGENOM" id="CLU_1339313_0_0_1"/>
<dbReference type="PaxDb" id="3880-AES64209"/>
<evidence type="ECO:0000313" key="5">
    <source>
        <dbReference type="Proteomes" id="UP000002051"/>
    </source>
</evidence>
<reference evidence="3 5" key="2">
    <citation type="journal article" date="2014" name="BMC Genomics">
        <title>An improved genome release (version Mt4.0) for the model legume Medicago truncatula.</title>
        <authorList>
            <person name="Tang H."/>
            <person name="Krishnakumar V."/>
            <person name="Bidwell S."/>
            <person name="Rosen B."/>
            <person name="Chan A."/>
            <person name="Zhou S."/>
            <person name="Gentzbittel L."/>
            <person name="Childs K.L."/>
            <person name="Yandell M."/>
            <person name="Gundlach H."/>
            <person name="Mayer K.F."/>
            <person name="Schwartz D.C."/>
            <person name="Town C.D."/>
        </authorList>
    </citation>
    <scope>GENOME REANNOTATION</scope>
    <source>
        <strain evidence="4 5">cv. Jemalong A17</strain>
    </source>
</reference>
<sequence>MTTAQRYVLRRDSIEQNEWKNNEMEQLEKEYRDLLHITFEHALVAKNPLIIQAANVQQGKLKIQHVSTTDQLADCLTKPLSKGRHHYLRNKIGVSDGTPTLRGFKFNSARETRVEGDPELLDDSEVKILFLECKQKRRKIVDHRASKSRKIRYRKITTFVFLHPKPNRMRNLSRGASISPYIGHFLFDFYVVGYGSSATIALYSP</sequence>
<protein>
    <submittedName>
        <fullName evidence="3">Apoptosis-antagonizing transcription factor, carboxy-terminal domain protein</fullName>
    </submittedName>
</protein>
<organism evidence="3 5">
    <name type="scientific">Medicago truncatula</name>
    <name type="common">Barrel medic</name>
    <name type="synonym">Medicago tribuloides</name>
    <dbReference type="NCBI Taxonomy" id="3880"/>
    <lineage>
        <taxon>Eukaryota</taxon>
        <taxon>Viridiplantae</taxon>
        <taxon>Streptophyta</taxon>
        <taxon>Embryophyta</taxon>
        <taxon>Tracheophyta</taxon>
        <taxon>Spermatophyta</taxon>
        <taxon>Magnoliopsida</taxon>
        <taxon>eudicotyledons</taxon>
        <taxon>Gunneridae</taxon>
        <taxon>Pentapetalae</taxon>
        <taxon>rosids</taxon>
        <taxon>fabids</taxon>
        <taxon>Fabales</taxon>
        <taxon>Fabaceae</taxon>
        <taxon>Papilionoideae</taxon>
        <taxon>50 kb inversion clade</taxon>
        <taxon>NPAAA clade</taxon>
        <taxon>Hologalegina</taxon>
        <taxon>IRL clade</taxon>
        <taxon>Trifolieae</taxon>
        <taxon>Medicago</taxon>
    </lineage>
</organism>
<dbReference type="Pfam" id="PF08164">
    <property type="entry name" value="TRAUB"/>
    <property type="match status" value="1"/>
</dbReference>
<accession>G7IPZ1</accession>
<keyword evidence="1" id="KW-0175">Coiled coil</keyword>
<dbReference type="AlphaFoldDB" id="G7IPZ1"/>
<name>G7IPZ1_MEDTR</name>
<gene>
    <name evidence="3" type="ordered locus">MTR_2g019760</name>
</gene>
<reference evidence="3 5" key="1">
    <citation type="journal article" date="2011" name="Nature">
        <title>The Medicago genome provides insight into the evolution of rhizobial symbioses.</title>
        <authorList>
            <person name="Young N.D."/>
            <person name="Debelle F."/>
            <person name="Oldroyd G.E."/>
            <person name="Geurts R."/>
            <person name="Cannon S.B."/>
            <person name="Udvardi M.K."/>
            <person name="Benedito V.A."/>
            <person name="Mayer K.F."/>
            <person name="Gouzy J."/>
            <person name="Schoof H."/>
            <person name="Van de Peer Y."/>
            <person name="Proost S."/>
            <person name="Cook D.R."/>
            <person name="Meyers B.C."/>
            <person name="Spannagl M."/>
            <person name="Cheung F."/>
            <person name="De Mita S."/>
            <person name="Krishnakumar V."/>
            <person name="Gundlach H."/>
            <person name="Zhou S."/>
            <person name="Mudge J."/>
            <person name="Bharti A.K."/>
            <person name="Murray J.D."/>
            <person name="Naoumkina M.A."/>
            <person name="Rosen B."/>
            <person name="Silverstein K.A."/>
            <person name="Tang H."/>
            <person name="Rombauts S."/>
            <person name="Zhao P.X."/>
            <person name="Zhou P."/>
            <person name="Barbe V."/>
            <person name="Bardou P."/>
            <person name="Bechner M."/>
            <person name="Bellec A."/>
            <person name="Berger A."/>
            <person name="Berges H."/>
            <person name="Bidwell S."/>
            <person name="Bisseling T."/>
            <person name="Choisne N."/>
            <person name="Couloux A."/>
            <person name="Denny R."/>
            <person name="Deshpande S."/>
            <person name="Dai X."/>
            <person name="Doyle J.J."/>
            <person name="Dudez A.M."/>
            <person name="Farmer A.D."/>
            <person name="Fouteau S."/>
            <person name="Franken C."/>
            <person name="Gibelin C."/>
            <person name="Gish J."/>
            <person name="Goldstein S."/>
            <person name="Gonzalez A.J."/>
            <person name="Green P.J."/>
            <person name="Hallab A."/>
            <person name="Hartog M."/>
            <person name="Hua A."/>
            <person name="Humphray S.J."/>
            <person name="Jeong D.H."/>
            <person name="Jing Y."/>
            <person name="Jocker A."/>
            <person name="Kenton S.M."/>
            <person name="Kim D.J."/>
            <person name="Klee K."/>
            <person name="Lai H."/>
            <person name="Lang C."/>
            <person name="Lin S."/>
            <person name="Macmil S.L."/>
            <person name="Magdelenat G."/>
            <person name="Matthews L."/>
            <person name="McCorrison J."/>
            <person name="Monaghan E.L."/>
            <person name="Mun J.H."/>
            <person name="Najar F.Z."/>
            <person name="Nicholson C."/>
            <person name="Noirot C."/>
            <person name="O'Bleness M."/>
            <person name="Paule C.R."/>
            <person name="Poulain J."/>
            <person name="Prion F."/>
            <person name="Qin B."/>
            <person name="Qu C."/>
            <person name="Retzel E.F."/>
            <person name="Riddle C."/>
            <person name="Sallet E."/>
            <person name="Samain S."/>
            <person name="Samson N."/>
            <person name="Sanders I."/>
            <person name="Saurat O."/>
            <person name="Scarpelli C."/>
            <person name="Schiex T."/>
            <person name="Segurens B."/>
            <person name="Severin A.J."/>
            <person name="Sherrier D.J."/>
            <person name="Shi R."/>
            <person name="Sims S."/>
            <person name="Singer S.R."/>
            <person name="Sinharoy S."/>
            <person name="Sterck L."/>
            <person name="Viollet A."/>
            <person name="Wang B.B."/>
            <person name="Wang K."/>
            <person name="Wang M."/>
            <person name="Wang X."/>
            <person name="Warfsmann J."/>
            <person name="Weissenbach J."/>
            <person name="White D.D."/>
            <person name="White J.D."/>
            <person name="Wiley G.B."/>
            <person name="Wincker P."/>
            <person name="Xing Y."/>
            <person name="Yang L."/>
            <person name="Yao Z."/>
            <person name="Ying F."/>
            <person name="Zhai J."/>
            <person name="Zhou L."/>
            <person name="Zuber A."/>
            <person name="Denarie J."/>
            <person name="Dixon R.A."/>
            <person name="May G.D."/>
            <person name="Schwartz D.C."/>
            <person name="Rogers J."/>
            <person name="Quetier F."/>
            <person name="Town C.D."/>
            <person name="Roe B.A."/>
        </authorList>
    </citation>
    <scope>NUCLEOTIDE SEQUENCE [LARGE SCALE GENOMIC DNA]</scope>
    <source>
        <strain evidence="3">A17</strain>
        <strain evidence="4 5">cv. Jemalong A17</strain>
    </source>
</reference>
<reference evidence="4" key="3">
    <citation type="submission" date="2015-04" db="UniProtKB">
        <authorList>
            <consortium name="EnsemblPlants"/>
        </authorList>
    </citation>
    <scope>IDENTIFICATION</scope>
    <source>
        <strain evidence="4">cv. Jemalong A17</strain>
    </source>
</reference>
<dbReference type="Proteomes" id="UP000002051">
    <property type="component" value="Chromosome 2"/>
</dbReference>
<evidence type="ECO:0000259" key="2">
    <source>
        <dbReference type="Pfam" id="PF08164"/>
    </source>
</evidence>
<keyword evidence="5" id="KW-1185">Reference proteome</keyword>
<feature type="domain" description="Apoptosis-antagonizing transcription factor C-terminal" evidence="2">
    <location>
        <begin position="134"/>
        <end position="158"/>
    </location>
</feature>
<evidence type="ECO:0000313" key="4">
    <source>
        <dbReference type="EnsemblPlants" id="AES64209"/>
    </source>
</evidence>